<dbReference type="Gene3D" id="2.80.10.50">
    <property type="match status" value="2"/>
</dbReference>
<dbReference type="InterPro" id="IPR054695">
    <property type="entry name" value="Pierisin-like_dom"/>
</dbReference>
<sequence length="597" mass="65459">MAVPITSTAAYAVDFGGPNVSAAANPDVRNMSDAAVQNLVQEILRTSGPTIQSVVPRSDYYWNDMVVAFSYRPPNDVFVNGISDNGGNRPFGDQPWNLAGSLSGENIGNFVFAAPINTINPYLGVLEDVGPNAALYAYLVRAPGGIDLRATAGAVPLPGQLAEHSVGYIGGVRSEFIAGAIQYNDRAPVRAWENRNSIVQMPPVVNPENLQVERWHSGHPFGNASVSYTPPFFDGHGGPSFTTPVPSGARLPQYCVAELRSDRAARAADSAGSQCILQAGAGSVKFGSVPDPYDGQSFAMRPKLFHNRALDMNKEVTTWPANENPHQIFIPERVSASPGYYRLKNVITNQYLIHDGTNLLGVLYSDSDRVMWRFERTGDGWFRIISKDGRFLTRPVTDSTSVFVVDSTGGVRDQDQWNIARIGGEPINYDRISPSAQPMTRALGAPPGVPGGSSVTVQAPFNNPGSTQRWRYTYDPHRGAYILGNYASTTVPGRWLNLARRSTLYPATTVEMWDGGHDDQYWIVRKNPTGFYEFLNYNMPKTFGLTSVEVYALTFSSTTTGTVVNARRYGLGNQYGADTQRWQICTMQRYDSTLCER</sequence>
<name>A0ABV5UU06_9MICC</name>
<dbReference type="Gene3D" id="3.90.210.10">
    <property type="entry name" value="Heat-Labile Enterotoxin, subunit A"/>
    <property type="match status" value="1"/>
</dbReference>
<gene>
    <name evidence="2" type="ORF">ACFFPI_16475</name>
</gene>
<keyword evidence="3" id="KW-1185">Reference proteome</keyword>
<dbReference type="SUPFAM" id="SSF50370">
    <property type="entry name" value="Ricin B-like lectins"/>
    <property type="match status" value="2"/>
</dbReference>
<dbReference type="CDD" id="cd00161">
    <property type="entry name" value="beta-trefoil_Ricin-like"/>
    <property type="match status" value="1"/>
</dbReference>
<dbReference type="Pfam" id="PF22596">
    <property type="entry name" value="Scabin-like"/>
    <property type="match status" value="1"/>
</dbReference>
<dbReference type="EMBL" id="JBHMBH010000038">
    <property type="protein sequence ID" value="MFB9715696.1"/>
    <property type="molecule type" value="Genomic_DNA"/>
</dbReference>
<evidence type="ECO:0000313" key="3">
    <source>
        <dbReference type="Proteomes" id="UP001589536"/>
    </source>
</evidence>
<protein>
    <recommendedName>
        <fullName evidence="1">Pierisin-like domain-containing protein</fullName>
    </recommendedName>
</protein>
<feature type="domain" description="Pierisin-like" evidence="1">
    <location>
        <begin position="71"/>
        <end position="196"/>
    </location>
</feature>
<accession>A0ABV5UU06</accession>
<evidence type="ECO:0000313" key="2">
    <source>
        <dbReference type="EMBL" id="MFB9715696.1"/>
    </source>
</evidence>
<comment type="caution">
    <text evidence="2">The sequence shown here is derived from an EMBL/GenBank/DDBJ whole genome shotgun (WGS) entry which is preliminary data.</text>
</comment>
<proteinExistence type="predicted"/>
<organism evidence="2 3">
    <name type="scientific">Arthrobacter methylotrophus</name>
    <dbReference type="NCBI Taxonomy" id="121291"/>
    <lineage>
        <taxon>Bacteria</taxon>
        <taxon>Bacillati</taxon>
        <taxon>Actinomycetota</taxon>
        <taxon>Actinomycetes</taxon>
        <taxon>Micrococcales</taxon>
        <taxon>Micrococcaceae</taxon>
        <taxon>Arthrobacter</taxon>
    </lineage>
</organism>
<dbReference type="Proteomes" id="UP001589536">
    <property type="component" value="Unassembled WGS sequence"/>
</dbReference>
<dbReference type="RefSeq" id="WP_376954824.1">
    <property type="nucleotide sequence ID" value="NZ_JBHMBH010000038.1"/>
</dbReference>
<reference evidence="2 3" key="1">
    <citation type="submission" date="2024-09" db="EMBL/GenBank/DDBJ databases">
        <authorList>
            <person name="Sun Q."/>
            <person name="Mori K."/>
        </authorList>
    </citation>
    <scope>NUCLEOTIDE SEQUENCE [LARGE SCALE GENOMIC DNA]</scope>
    <source>
        <strain evidence="2 3">JCM 13519</strain>
    </source>
</reference>
<dbReference type="InterPro" id="IPR035992">
    <property type="entry name" value="Ricin_B-like_lectins"/>
</dbReference>
<evidence type="ECO:0000259" key="1">
    <source>
        <dbReference type="Pfam" id="PF22596"/>
    </source>
</evidence>